<comment type="caution">
    <text evidence="1">The sequence shown here is derived from an EMBL/GenBank/DDBJ whole genome shotgun (WGS) entry which is preliminary data.</text>
</comment>
<organism evidence="1 2">
    <name type="scientific">Gossypium gossypioides</name>
    <name type="common">Mexican cotton</name>
    <name type="synonym">Selera gossypioides</name>
    <dbReference type="NCBI Taxonomy" id="34282"/>
    <lineage>
        <taxon>Eukaryota</taxon>
        <taxon>Viridiplantae</taxon>
        <taxon>Streptophyta</taxon>
        <taxon>Embryophyta</taxon>
        <taxon>Tracheophyta</taxon>
        <taxon>Spermatophyta</taxon>
        <taxon>Magnoliopsida</taxon>
        <taxon>eudicotyledons</taxon>
        <taxon>Gunneridae</taxon>
        <taxon>Pentapetalae</taxon>
        <taxon>rosids</taxon>
        <taxon>malvids</taxon>
        <taxon>Malvales</taxon>
        <taxon>Malvaceae</taxon>
        <taxon>Malvoideae</taxon>
        <taxon>Gossypium</taxon>
    </lineage>
</organism>
<reference evidence="1 2" key="1">
    <citation type="journal article" date="2019" name="Genome Biol. Evol.">
        <title>Insights into the evolution of the New World diploid cottons (Gossypium, subgenus Houzingenia) based on genome sequencing.</title>
        <authorList>
            <person name="Grover C.E."/>
            <person name="Arick M.A. 2nd"/>
            <person name="Thrash A."/>
            <person name="Conover J.L."/>
            <person name="Sanders W.S."/>
            <person name="Peterson D.G."/>
            <person name="Frelichowski J.E."/>
            <person name="Scheffler J.A."/>
            <person name="Scheffler B.E."/>
            <person name="Wendel J.F."/>
        </authorList>
    </citation>
    <scope>NUCLEOTIDE SEQUENCE [LARGE SCALE GENOMIC DNA]</scope>
    <source>
        <strain evidence="1">5</strain>
        <tissue evidence="1">Leaf</tissue>
    </source>
</reference>
<name>A0A7J9BL19_GOSGO</name>
<keyword evidence="2" id="KW-1185">Reference proteome</keyword>
<dbReference type="AlphaFoldDB" id="A0A7J9BL19"/>
<gene>
    <name evidence="1" type="ORF">Gogos_010360</name>
</gene>
<proteinExistence type="predicted"/>
<accession>A0A7J9BL19</accession>
<evidence type="ECO:0000313" key="2">
    <source>
        <dbReference type="Proteomes" id="UP000593579"/>
    </source>
</evidence>
<sequence length="58" mass="6642">MRLSSSVEGITHIGIQKRLDLVQMNVQKELNCMNRKLNIAITRIGNPYGHLNILVEMH</sequence>
<protein>
    <submittedName>
        <fullName evidence="1">Uncharacterized protein</fullName>
    </submittedName>
</protein>
<dbReference type="Proteomes" id="UP000593579">
    <property type="component" value="Unassembled WGS sequence"/>
</dbReference>
<evidence type="ECO:0000313" key="1">
    <source>
        <dbReference type="EMBL" id="MBA0736871.1"/>
    </source>
</evidence>
<dbReference type="OrthoDB" id="1842609at2759"/>
<dbReference type="EMBL" id="JABEZY010000004">
    <property type="protein sequence ID" value="MBA0736871.1"/>
    <property type="molecule type" value="Genomic_DNA"/>
</dbReference>